<organism evidence="1 2">
    <name type="scientific">Durusdinium trenchii</name>
    <dbReference type="NCBI Taxonomy" id="1381693"/>
    <lineage>
        <taxon>Eukaryota</taxon>
        <taxon>Sar</taxon>
        <taxon>Alveolata</taxon>
        <taxon>Dinophyceae</taxon>
        <taxon>Suessiales</taxon>
        <taxon>Symbiodiniaceae</taxon>
        <taxon>Durusdinium</taxon>
    </lineage>
</organism>
<proteinExistence type="predicted"/>
<sequence>MIRLGQLCNDLVMRAQLIYSNRLCSRKVLDWNCEVGLWCLLSLLELVPARYGKHCLVPEVLRLLMLGEAHPVGPSNNVESKTAGRSVPMAGCATAEEKYHMDAYSHQATTPSRYQAISFWSIGWWHWLFSVLHLMT</sequence>
<gene>
    <name evidence="1" type="ORF">CCMP2556_LOCUS32700</name>
</gene>
<comment type="caution">
    <text evidence="1">The sequence shown here is derived from an EMBL/GenBank/DDBJ whole genome shotgun (WGS) entry which is preliminary data.</text>
</comment>
<protein>
    <submittedName>
        <fullName evidence="1">Uncharacterized protein</fullName>
    </submittedName>
</protein>
<dbReference type="Proteomes" id="UP001642484">
    <property type="component" value="Unassembled WGS sequence"/>
</dbReference>
<keyword evidence="2" id="KW-1185">Reference proteome</keyword>
<name>A0ABP0NRZ5_9DINO</name>
<evidence type="ECO:0000313" key="2">
    <source>
        <dbReference type="Proteomes" id="UP001642484"/>
    </source>
</evidence>
<dbReference type="EMBL" id="CAXAMN010022123">
    <property type="protein sequence ID" value="CAK9066566.1"/>
    <property type="molecule type" value="Genomic_DNA"/>
</dbReference>
<evidence type="ECO:0000313" key="1">
    <source>
        <dbReference type="EMBL" id="CAK9066566.1"/>
    </source>
</evidence>
<reference evidence="1 2" key="1">
    <citation type="submission" date="2024-02" db="EMBL/GenBank/DDBJ databases">
        <authorList>
            <person name="Chen Y."/>
            <person name="Shah S."/>
            <person name="Dougan E. K."/>
            <person name="Thang M."/>
            <person name="Chan C."/>
        </authorList>
    </citation>
    <scope>NUCLEOTIDE SEQUENCE [LARGE SCALE GENOMIC DNA]</scope>
</reference>
<accession>A0ABP0NRZ5</accession>